<sequence>MALWGWAHRAGLVWESNRAYMRGFGDCVCSWLSAWSAYGALVPRCGVLEGAGKGSSTNRGNPAEVESFPSQQRLQECTNACSARSRA</sequence>
<proteinExistence type="predicted"/>
<dbReference type="AlphaFoldDB" id="A0A6A6HX51"/>
<organism evidence="2 3">
    <name type="scientific">Trematosphaeria pertusa</name>
    <dbReference type="NCBI Taxonomy" id="390896"/>
    <lineage>
        <taxon>Eukaryota</taxon>
        <taxon>Fungi</taxon>
        <taxon>Dikarya</taxon>
        <taxon>Ascomycota</taxon>
        <taxon>Pezizomycotina</taxon>
        <taxon>Dothideomycetes</taxon>
        <taxon>Pleosporomycetidae</taxon>
        <taxon>Pleosporales</taxon>
        <taxon>Massarineae</taxon>
        <taxon>Trematosphaeriaceae</taxon>
        <taxon>Trematosphaeria</taxon>
    </lineage>
</organism>
<gene>
    <name evidence="2" type="ORF">BU26DRAFT_133091</name>
</gene>
<feature type="region of interest" description="Disordered" evidence="1">
    <location>
        <begin position="52"/>
        <end position="71"/>
    </location>
</feature>
<dbReference type="Proteomes" id="UP000800094">
    <property type="component" value="Unassembled WGS sequence"/>
</dbReference>
<protein>
    <submittedName>
        <fullName evidence="2">Uncharacterized protein</fullName>
    </submittedName>
</protein>
<reference evidence="2" key="1">
    <citation type="journal article" date="2020" name="Stud. Mycol.">
        <title>101 Dothideomycetes genomes: a test case for predicting lifestyles and emergence of pathogens.</title>
        <authorList>
            <person name="Haridas S."/>
            <person name="Albert R."/>
            <person name="Binder M."/>
            <person name="Bloem J."/>
            <person name="Labutti K."/>
            <person name="Salamov A."/>
            <person name="Andreopoulos B."/>
            <person name="Baker S."/>
            <person name="Barry K."/>
            <person name="Bills G."/>
            <person name="Bluhm B."/>
            <person name="Cannon C."/>
            <person name="Castanera R."/>
            <person name="Culley D."/>
            <person name="Daum C."/>
            <person name="Ezra D."/>
            <person name="Gonzalez J."/>
            <person name="Henrissat B."/>
            <person name="Kuo A."/>
            <person name="Liang C."/>
            <person name="Lipzen A."/>
            <person name="Lutzoni F."/>
            <person name="Magnuson J."/>
            <person name="Mondo S."/>
            <person name="Nolan M."/>
            <person name="Ohm R."/>
            <person name="Pangilinan J."/>
            <person name="Park H.-J."/>
            <person name="Ramirez L."/>
            <person name="Alfaro M."/>
            <person name="Sun H."/>
            <person name="Tritt A."/>
            <person name="Yoshinaga Y."/>
            <person name="Zwiers L.-H."/>
            <person name="Turgeon B."/>
            <person name="Goodwin S."/>
            <person name="Spatafora J."/>
            <person name="Crous P."/>
            <person name="Grigoriev I."/>
        </authorList>
    </citation>
    <scope>NUCLEOTIDE SEQUENCE</scope>
    <source>
        <strain evidence="2">CBS 122368</strain>
    </source>
</reference>
<dbReference type="GeneID" id="54573024"/>
<evidence type="ECO:0000313" key="3">
    <source>
        <dbReference type="Proteomes" id="UP000800094"/>
    </source>
</evidence>
<evidence type="ECO:0000256" key="1">
    <source>
        <dbReference type="SAM" id="MobiDB-lite"/>
    </source>
</evidence>
<keyword evidence="3" id="KW-1185">Reference proteome</keyword>
<name>A0A6A6HX51_9PLEO</name>
<dbReference type="EMBL" id="ML987207">
    <property type="protein sequence ID" value="KAF2242784.1"/>
    <property type="molecule type" value="Genomic_DNA"/>
</dbReference>
<dbReference type="RefSeq" id="XP_033677788.1">
    <property type="nucleotide sequence ID" value="XM_033819694.1"/>
</dbReference>
<evidence type="ECO:0000313" key="2">
    <source>
        <dbReference type="EMBL" id="KAF2242784.1"/>
    </source>
</evidence>
<accession>A0A6A6HX51</accession>